<dbReference type="GO" id="GO:0005925">
    <property type="term" value="C:focal adhesion"/>
    <property type="evidence" value="ECO:0007669"/>
    <property type="project" value="TreeGrafter"/>
</dbReference>
<dbReference type="PROSITE" id="PS51182">
    <property type="entry name" value="C2_TENSIN"/>
    <property type="match status" value="1"/>
</dbReference>
<comment type="caution">
    <text evidence="2">The sequence shown here is derived from an EMBL/GenBank/DDBJ whole genome shotgun (WGS) entry which is preliminary data.</text>
</comment>
<sequence>MQKVCISISPGIPLRGDILIKCYHKKTRAGNREVMWQCQFHTCAISDNNIVFSKHELDDAVIESPYFTGTGADSKHTYSQSLTTYLCHVCSSLTQSAYLWRE</sequence>
<dbReference type="AlphaFoldDB" id="A0AAV4HFS7"/>
<feature type="domain" description="C2 tensin-type" evidence="1">
    <location>
        <begin position="1"/>
        <end position="91"/>
    </location>
</feature>
<proteinExistence type="predicted"/>
<name>A0AAV4HFS7_9GAST</name>
<evidence type="ECO:0000313" key="2">
    <source>
        <dbReference type="EMBL" id="GFR95601.1"/>
    </source>
</evidence>
<dbReference type="InterPro" id="IPR035892">
    <property type="entry name" value="C2_domain_sf"/>
</dbReference>
<gene>
    <name evidence="2" type="ORF">ElyMa_002697800</name>
</gene>
<evidence type="ECO:0000313" key="3">
    <source>
        <dbReference type="Proteomes" id="UP000762676"/>
    </source>
</evidence>
<organism evidence="2 3">
    <name type="scientific">Elysia marginata</name>
    <dbReference type="NCBI Taxonomy" id="1093978"/>
    <lineage>
        <taxon>Eukaryota</taxon>
        <taxon>Metazoa</taxon>
        <taxon>Spiralia</taxon>
        <taxon>Lophotrochozoa</taxon>
        <taxon>Mollusca</taxon>
        <taxon>Gastropoda</taxon>
        <taxon>Heterobranchia</taxon>
        <taxon>Euthyneura</taxon>
        <taxon>Panpulmonata</taxon>
        <taxon>Sacoglossa</taxon>
        <taxon>Placobranchoidea</taxon>
        <taxon>Plakobranchidae</taxon>
        <taxon>Elysia</taxon>
    </lineage>
</organism>
<dbReference type="InterPro" id="IPR014020">
    <property type="entry name" value="Tensin_C2-dom"/>
</dbReference>
<dbReference type="EMBL" id="BMAT01005552">
    <property type="protein sequence ID" value="GFR95601.1"/>
    <property type="molecule type" value="Genomic_DNA"/>
</dbReference>
<dbReference type="PANTHER" id="PTHR45734">
    <property type="entry name" value="TENSIN"/>
    <property type="match status" value="1"/>
</dbReference>
<keyword evidence="3" id="KW-1185">Reference proteome</keyword>
<reference evidence="2 3" key="1">
    <citation type="journal article" date="2021" name="Elife">
        <title>Chloroplast acquisition without the gene transfer in kleptoplastic sea slugs, Plakobranchus ocellatus.</title>
        <authorList>
            <person name="Maeda T."/>
            <person name="Takahashi S."/>
            <person name="Yoshida T."/>
            <person name="Shimamura S."/>
            <person name="Takaki Y."/>
            <person name="Nagai Y."/>
            <person name="Toyoda A."/>
            <person name="Suzuki Y."/>
            <person name="Arimoto A."/>
            <person name="Ishii H."/>
            <person name="Satoh N."/>
            <person name="Nishiyama T."/>
            <person name="Hasebe M."/>
            <person name="Maruyama T."/>
            <person name="Minagawa J."/>
            <person name="Obokata J."/>
            <person name="Shigenobu S."/>
        </authorList>
    </citation>
    <scope>NUCLEOTIDE SEQUENCE [LARGE SCALE GENOMIC DNA]</scope>
</reference>
<accession>A0AAV4HFS7</accession>
<dbReference type="Proteomes" id="UP000762676">
    <property type="component" value="Unassembled WGS sequence"/>
</dbReference>
<dbReference type="SUPFAM" id="SSF49562">
    <property type="entry name" value="C2 domain (Calcium/lipid-binding domain, CaLB)"/>
    <property type="match status" value="1"/>
</dbReference>
<dbReference type="InterPro" id="IPR051484">
    <property type="entry name" value="Tensin_PTEN_phosphatase"/>
</dbReference>
<dbReference type="Gene3D" id="2.60.40.1110">
    <property type="match status" value="1"/>
</dbReference>
<dbReference type="PANTHER" id="PTHR45734:SF10">
    <property type="entry name" value="BLISTERY, ISOFORM A"/>
    <property type="match status" value="1"/>
</dbReference>
<evidence type="ECO:0000259" key="1">
    <source>
        <dbReference type="PROSITE" id="PS51182"/>
    </source>
</evidence>
<protein>
    <submittedName>
        <fullName evidence="2">Tensin-1</fullName>
    </submittedName>
</protein>
<dbReference type="Pfam" id="PF10409">
    <property type="entry name" value="PTEN_C2"/>
    <property type="match status" value="1"/>
</dbReference>